<comment type="similarity">
    <text evidence="1 2">Belongs to the pirin family.</text>
</comment>
<dbReference type="InterPro" id="IPR011051">
    <property type="entry name" value="RmlC_Cupin_sf"/>
</dbReference>
<dbReference type="PANTHER" id="PTHR43212">
    <property type="entry name" value="QUERCETIN 2,3-DIOXYGENASE"/>
    <property type="match status" value="1"/>
</dbReference>
<reference evidence="6 8" key="2">
    <citation type="submission" date="2019-08" db="EMBL/GenBank/DDBJ databases">
        <authorList>
            <person name="Peeters C."/>
        </authorList>
    </citation>
    <scope>NUCLEOTIDE SEQUENCE [LARGE SCALE GENOMIC DNA]</scope>
    <source>
        <strain evidence="6 8">LMG 31119</strain>
    </source>
</reference>
<dbReference type="GeneID" id="57200345"/>
<keyword evidence="8" id="KW-1185">Reference proteome</keyword>
<dbReference type="InterPro" id="IPR014710">
    <property type="entry name" value="RmlC-like_jellyroll"/>
</dbReference>
<evidence type="ECO:0000259" key="4">
    <source>
        <dbReference type="Pfam" id="PF17954"/>
    </source>
</evidence>
<dbReference type="RefSeq" id="WP_023872166.1">
    <property type="nucleotide sequence ID" value="NC_023018.2"/>
</dbReference>
<dbReference type="STRING" id="93220.A6P55_06855"/>
<sequence length="238" mass="25651">MIEHRPFATLSTLSRDWLKARLHFRVGNSGHPKHCAPAPLLVWNDDEVAPRSGFGLHSHRDMEIVTWVRSGAITHEDDAGNRARLVAGSVQAMHAGTGIHHAERNEEAVPARMFQIWLRPRAPGGTPSWTMRSCCPGRRDGRFVTLASGDPADVRAGALPIDADARVRIATLREGASIRVALASPHAAYFVPDHGGIDLAGVRLDARDGALAMDEDNLSLTALSDTDVLMVELLGGSA</sequence>
<protein>
    <submittedName>
        <fullName evidence="6">Pirin</fullName>
    </submittedName>
    <submittedName>
        <fullName evidence="5">Quercetin 2,3-dioxygenase</fullName>
        <ecNumber evidence="5">1.13.11.24</ecNumber>
    </submittedName>
</protein>
<proteinExistence type="inferred from homology"/>
<dbReference type="Pfam" id="PF17954">
    <property type="entry name" value="Pirin_C_2"/>
    <property type="match status" value="1"/>
</dbReference>
<evidence type="ECO:0000256" key="1">
    <source>
        <dbReference type="ARBA" id="ARBA00008416"/>
    </source>
</evidence>
<evidence type="ECO:0000256" key="2">
    <source>
        <dbReference type="RuleBase" id="RU003457"/>
    </source>
</evidence>
<dbReference type="Gene3D" id="2.60.120.10">
    <property type="entry name" value="Jelly Rolls"/>
    <property type="match status" value="2"/>
</dbReference>
<dbReference type="InterPro" id="IPR012093">
    <property type="entry name" value="Pirin"/>
</dbReference>
<reference evidence="5 7" key="1">
    <citation type="submission" date="2018-06" db="EMBL/GenBank/DDBJ databases">
        <authorList>
            <consortium name="Pathogen Informatics"/>
            <person name="Doyle S."/>
        </authorList>
    </citation>
    <scope>NUCLEOTIDE SEQUENCE [LARGE SCALE GENOMIC DNA]</scope>
    <source>
        <strain evidence="5 7">NCTC13160</strain>
    </source>
</reference>
<keyword evidence="5" id="KW-0223">Dioxygenase</keyword>
<dbReference type="EMBL" id="UGSG01000001">
    <property type="protein sequence ID" value="SUA77293.1"/>
    <property type="molecule type" value="Genomic_DNA"/>
</dbReference>
<feature type="domain" description="Quercetin 2,3-dioxygenase C-terminal cupin" evidence="4">
    <location>
        <begin position="153"/>
        <end position="233"/>
    </location>
</feature>
<dbReference type="AlphaFoldDB" id="A0A378YKL6"/>
<accession>A0A378YKL6</accession>
<dbReference type="KEGG" id="ppnm:LV28_09490"/>
<dbReference type="InterPro" id="IPR041602">
    <property type="entry name" value="Quercetinase_C"/>
</dbReference>
<dbReference type="InterPro" id="IPR003829">
    <property type="entry name" value="Pirin_N_dom"/>
</dbReference>
<dbReference type="SUPFAM" id="SSF51182">
    <property type="entry name" value="RmlC-like cupins"/>
    <property type="match status" value="1"/>
</dbReference>
<evidence type="ECO:0000313" key="6">
    <source>
        <dbReference type="EMBL" id="VVE65127.1"/>
    </source>
</evidence>
<keyword evidence="5" id="KW-0560">Oxidoreductase</keyword>
<dbReference type="GO" id="GO:0008127">
    <property type="term" value="F:quercetin 2,3-dioxygenase activity"/>
    <property type="evidence" value="ECO:0007669"/>
    <property type="project" value="UniProtKB-EC"/>
</dbReference>
<evidence type="ECO:0000259" key="3">
    <source>
        <dbReference type="Pfam" id="PF02678"/>
    </source>
</evidence>
<name>A0A378YKL6_9BURK</name>
<gene>
    <name evidence="5" type="primary">yhhW_2</name>
    <name evidence="5" type="ORF">NCTC13160_01863</name>
    <name evidence="6" type="ORF">PPN31119_01782</name>
</gene>
<dbReference type="EMBL" id="CABPSO010000004">
    <property type="protein sequence ID" value="VVE65127.1"/>
    <property type="molecule type" value="Genomic_DNA"/>
</dbReference>
<evidence type="ECO:0000313" key="7">
    <source>
        <dbReference type="Proteomes" id="UP000254573"/>
    </source>
</evidence>
<dbReference type="EC" id="1.13.11.24" evidence="5"/>
<dbReference type="Proteomes" id="UP000254573">
    <property type="component" value="Unassembled WGS sequence"/>
</dbReference>
<organism evidence="5 7">
    <name type="scientific">Pandoraea pnomenusa</name>
    <dbReference type="NCBI Taxonomy" id="93220"/>
    <lineage>
        <taxon>Bacteria</taxon>
        <taxon>Pseudomonadati</taxon>
        <taxon>Pseudomonadota</taxon>
        <taxon>Betaproteobacteria</taxon>
        <taxon>Burkholderiales</taxon>
        <taxon>Burkholderiaceae</taxon>
        <taxon>Pandoraea</taxon>
    </lineage>
</organism>
<dbReference type="KEGG" id="prb:X636_05680"/>
<dbReference type="OrthoDB" id="321327at2"/>
<dbReference type="Pfam" id="PF02678">
    <property type="entry name" value="Pirin"/>
    <property type="match status" value="1"/>
</dbReference>
<dbReference type="Proteomes" id="UP000361468">
    <property type="component" value="Unassembled WGS sequence"/>
</dbReference>
<evidence type="ECO:0000313" key="8">
    <source>
        <dbReference type="Proteomes" id="UP000361468"/>
    </source>
</evidence>
<dbReference type="PANTHER" id="PTHR43212:SF3">
    <property type="entry name" value="QUERCETIN 2,3-DIOXYGENASE"/>
    <property type="match status" value="1"/>
</dbReference>
<feature type="domain" description="Pirin N-terminal" evidence="3">
    <location>
        <begin position="13"/>
        <end position="118"/>
    </location>
</feature>
<evidence type="ECO:0000313" key="5">
    <source>
        <dbReference type="EMBL" id="SUA77293.1"/>
    </source>
</evidence>